<dbReference type="SMART" id="SM00214">
    <property type="entry name" value="VWC"/>
    <property type="match status" value="1"/>
</dbReference>
<dbReference type="PROSITE" id="PS50184">
    <property type="entry name" value="VWFC_2"/>
    <property type="match status" value="1"/>
</dbReference>
<evidence type="ECO:0000313" key="5">
    <source>
        <dbReference type="Proteomes" id="UP001217089"/>
    </source>
</evidence>
<accession>A0ABQ9EDZ8</accession>
<feature type="domain" description="ShKT" evidence="3">
    <location>
        <begin position="131"/>
        <end position="166"/>
    </location>
</feature>
<reference evidence="4 5" key="1">
    <citation type="submission" date="2022-12" db="EMBL/GenBank/DDBJ databases">
        <title>Chromosome-level genome of Tegillarca granosa.</title>
        <authorList>
            <person name="Kim J."/>
        </authorList>
    </citation>
    <scope>NUCLEOTIDE SEQUENCE [LARGE SCALE GENOMIC DNA]</scope>
    <source>
        <strain evidence="4">Teg-2019</strain>
        <tissue evidence="4">Adductor muscle</tissue>
    </source>
</reference>
<dbReference type="Proteomes" id="UP001217089">
    <property type="component" value="Unassembled WGS sequence"/>
</dbReference>
<dbReference type="SMART" id="SM00254">
    <property type="entry name" value="ShKT"/>
    <property type="match status" value="1"/>
</dbReference>
<evidence type="ECO:0000256" key="1">
    <source>
        <dbReference type="PROSITE-ProRule" id="PRU01005"/>
    </source>
</evidence>
<evidence type="ECO:0008006" key="6">
    <source>
        <dbReference type="Google" id="ProtNLM"/>
    </source>
</evidence>
<dbReference type="Pfam" id="PF01549">
    <property type="entry name" value="ShK"/>
    <property type="match status" value="1"/>
</dbReference>
<comment type="caution">
    <text evidence="4">The sequence shown here is derived from an EMBL/GenBank/DDBJ whole genome shotgun (WGS) entry which is preliminary data.</text>
</comment>
<evidence type="ECO:0000259" key="3">
    <source>
        <dbReference type="PROSITE" id="PS51670"/>
    </source>
</evidence>
<keyword evidence="5" id="KW-1185">Reference proteome</keyword>
<dbReference type="EMBL" id="JARBDR010000917">
    <property type="protein sequence ID" value="KAJ8303528.1"/>
    <property type="molecule type" value="Genomic_DNA"/>
</dbReference>
<name>A0ABQ9EDZ8_TEGGR</name>
<evidence type="ECO:0000259" key="2">
    <source>
        <dbReference type="PROSITE" id="PS50184"/>
    </source>
</evidence>
<evidence type="ECO:0000313" key="4">
    <source>
        <dbReference type="EMBL" id="KAJ8303528.1"/>
    </source>
</evidence>
<proteinExistence type="predicted"/>
<dbReference type="PROSITE" id="PS51670">
    <property type="entry name" value="SHKT"/>
    <property type="match status" value="1"/>
</dbReference>
<dbReference type="Gene3D" id="2.10.70.10">
    <property type="entry name" value="Complement Module, domain 1"/>
    <property type="match status" value="1"/>
</dbReference>
<dbReference type="InterPro" id="IPR003582">
    <property type="entry name" value="ShKT_dom"/>
</dbReference>
<comment type="caution">
    <text evidence="1">Lacks conserved residue(s) required for the propagation of feature annotation.</text>
</comment>
<dbReference type="SUPFAM" id="SSF57603">
    <property type="entry name" value="FnI-like domain"/>
    <property type="match status" value="1"/>
</dbReference>
<gene>
    <name evidence="4" type="ORF">KUTeg_019924</name>
</gene>
<feature type="domain" description="VWFC" evidence="2">
    <location>
        <begin position="33"/>
        <end position="98"/>
    </location>
</feature>
<protein>
    <recommendedName>
        <fullName evidence="6">VWFC domain-containing protein</fullName>
    </recommendedName>
</protein>
<organism evidence="4 5">
    <name type="scientific">Tegillarca granosa</name>
    <name type="common">Malaysian cockle</name>
    <name type="synonym">Anadara granosa</name>
    <dbReference type="NCBI Taxonomy" id="220873"/>
    <lineage>
        <taxon>Eukaryota</taxon>
        <taxon>Metazoa</taxon>
        <taxon>Spiralia</taxon>
        <taxon>Lophotrochozoa</taxon>
        <taxon>Mollusca</taxon>
        <taxon>Bivalvia</taxon>
        <taxon>Autobranchia</taxon>
        <taxon>Pteriomorphia</taxon>
        <taxon>Arcoida</taxon>
        <taxon>Arcoidea</taxon>
        <taxon>Arcidae</taxon>
        <taxon>Tegillarca</taxon>
    </lineage>
</organism>
<sequence>MTKHYAIFHEYFQLIKSASFSLNFTQGGRISGGGCMYEGQVYQQGQTWTKQCQVNCVCQDGTTGLYKCTDICPSYGTLPKQCHMVQQPNSCCSKPECSFQASTNGGDGQGTIMTNGGQNGMGTMISGGTTCQNKINNCENYGQSVCTNTQYAQWVVENCPAYCNKCKYTNVEQ</sequence>
<dbReference type="InterPro" id="IPR001007">
    <property type="entry name" value="VWF_dom"/>
</dbReference>